<keyword evidence="3" id="KW-1185">Reference proteome</keyword>
<dbReference type="PANTHER" id="PTHR42886">
    <property type="entry name" value="RE40534P-RELATED"/>
    <property type="match status" value="1"/>
</dbReference>
<dbReference type="GO" id="GO:0052689">
    <property type="term" value="F:carboxylic ester hydrolase activity"/>
    <property type="evidence" value="ECO:0007669"/>
    <property type="project" value="TreeGrafter"/>
</dbReference>
<dbReference type="OrthoDB" id="9773549at2"/>
<organism evidence="2 3">
    <name type="scientific">Mycobacterium shimoidei</name>
    <dbReference type="NCBI Taxonomy" id="29313"/>
    <lineage>
        <taxon>Bacteria</taxon>
        <taxon>Bacillati</taxon>
        <taxon>Actinomycetota</taxon>
        <taxon>Actinomycetes</taxon>
        <taxon>Mycobacteriales</taxon>
        <taxon>Mycobacteriaceae</taxon>
        <taxon>Mycobacterium</taxon>
    </lineage>
</organism>
<evidence type="ECO:0000313" key="3">
    <source>
        <dbReference type="Proteomes" id="UP000252015"/>
    </source>
</evidence>
<dbReference type="Gene3D" id="3.40.50.1820">
    <property type="entry name" value="alpha/beta hydrolase"/>
    <property type="match status" value="1"/>
</dbReference>
<dbReference type="EMBL" id="UEGW01000001">
    <property type="protein sequence ID" value="SRX92557.1"/>
    <property type="molecule type" value="Genomic_DNA"/>
</dbReference>
<dbReference type="InterPro" id="IPR000073">
    <property type="entry name" value="AB_hydrolase_1"/>
</dbReference>
<feature type="domain" description="AB hydrolase-1" evidence="1">
    <location>
        <begin position="27"/>
        <end position="258"/>
    </location>
</feature>
<dbReference type="InterPro" id="IPR029058">
    <property type="entry name" value="AB_hydrolase_fold"/>
</dbReference>
<reference evidence="2 3" key="1">
    <citation type="submission" date="2018-05" db="EMBL/GenBank/DDBJ databases">
        <authorList>
            <consortium name="IHU Genomes"/>
        </authorList>
    </citation>
    <scope>NUCLEOTIDE SEQUENCE [LARGE SCALE GENOMIC DNA]</scope>
    <source>
        <strain evidence="2 3">P7336</strain>
    </source>
</reference>
<dbReference type="GO" id="GO:0006654">
    <property type="term" value="P:phosphatidic acid biosynthetic process"/>
    <property type="evidence" value="ECO:0007669"/>
    <property type="project" value="TreeGrafter"/>
</dbReference>
<name>A0A1E3TF29_MYCSH</name>
<dbReference type="GO" id="GO:0055088">
    <property type="term" value="P:lipid homeostasis"/>
    <property type="evidence" value="ECO:0007669"/>
    <property type="project" value="TreeGrafter"/>
</dbReference>
<dbReference type="RefSeq" id="WP_069397121.1">
    <property type="nucleotide sequence ID" value="NZ_JACKUN010000022.1"/>
</dbReference>
<gene>
    <name evidence="2" type="ORF">MSP7336_00783</name>
</gene>
<dbReference type="STRING" id="29313.BHQ16_16335"/>
<dbReference type="AlphaFoldDB" id="A0A1E3TF29"/>
<dbReference type="Proteomes" id="UP000252015">
    <property type="component" value="Unassembled WGS sequence"/>
</dbReference>
<dbReference type="Pfam" id="PF12697">
    <property type="entry name" value="Abhydrolase_6"/>
    <property type="match status" value="1"/>
</dbReference>
<dbReference type="SUPFAM" id="SSF53474">
    <property type="entry name" value="alpha/beta-Hydrolases"/>
    <property type="match status" value="1"/>
</dbReference>
<sequence>MSTDAFTSTELEVIDKGICTPAHPAPLLFVHGAWHGAWCWDEYFLDFFADKGYRALAVSLRGHGQSPTTKSLRSCSCKDYVDDVRSVAGRLVTPPVLIGHSMGGYVVQKYLESCTAPAGVLLASVSCRAIHGFTLRQTQRHSWLMSKAMITGKSSDMVNTPTRARQRFFSPETPETDIARYVGLLQEESQLVAWDALLFNVPRPRRVTTPLLVLGAEDDGCFTVKAARALARSYRTDAEIFPGMGHNMMLEPGWAAVAERIHSWLGAQRL</sequence>
<evidence type="ECO:0000313" key="2">
    <source>
        <dbReference type="EMBL" id="SRX92557.1"/>
    </source>
</evidence>
<dbReference type="PANTHER" id="PTHR42886:SF42">
    <property type="entry name" value="ALPHA_BETA-HYDROLASES SUPERFAMILY PROTEIN"/>
    <property type="match status" value="1"/>
</dbReference>
<accession>A0A1E3TF29</accession>
<proteinExistence type="predicted"/>
<keyword evidence="2" id="KW-0378">Hydrolase</keyword>
<evidence type="ECO:0000259" key="1">
    <source>
        <dbReference type="Pfam" id="PF12697"/>
    </source>
</evidence>
<protein>
    <submittedName>
        <fullName evidence="2">Alpha/beta fold family hydrolase [Pseudanabaena sp. PCC 7367]</fullName>
    </submittedName>
</protein>
<dbReference type="GO" id="GO:0042171">
    <property type="term" value="F:lysophosphatidic acid acyltransferase activity"/>
    <property type="evidence" value="ECO:0007669"/>
    <property type="project" value="TreeGrafter"/>
</dbReference>